<accession>A0A8S3WDE0</accession>
<sequence>MANIANPLPYLTKREYGLIPNIKSQLFSKRLNAAKNLYRRDLVCHFGCVNAIEFSSNGELLVSGGDDRRVMLWQFGQAILDHGKPEPMKAVHQSNIFCLGITNDNQKIYSGGNDDIVIVHDLESKCPLEVLQHQRAVCSLSIDPFNERVVATAGNDGRLLLFDTRQSVHESLVISRSRKAFHGVMFHPQQVGVLVSANARDGVALWDLRSPKHPVLRYVGNNGTCQNSMSVRFNSAGTHILALRRRLAPVLYAVHSPEPVAEFYHQDYYNSCTMKSCCFAGKGDQFVLSGSDDFNLYMWKIPDRDGGFDMVVEPPHIVLYGHRSIVNQVRYNPHYCLIASSGVEKIIKVWSALEYPQMRGTLLEEAQGSDNPREIYSHEDYVSLVHHSGQYISHNYADQSTREDQRMMAFFDSLVQRELECLAEETDSLDGSSSASQASPATNDDSDDSDRVVADFLPLTNKRVNPNGNRSQRCPNRLARLVASRYPKNVRSQKRGSQRRNKQTRSCVRKSSSKCSAGNSVAKGKRAAARRARGLRRSTLVAPRGPLVAPRDTLVAPRDPIVAPRDTLVAPRARFSAPSSERTDSDEPAHCLYRNSGRVRIIRPLRRRMNLSRTTKRRNKTTSYRKVMNIKSNGTAMAQDSSDNNNFTNFNQIEDNLALPSTSTGYRGQNSALFRIAEVDSDDDQSVGSRPLSPRNQNGNHNIPNNLVSIIPTPINGSRDSLGDSLRVEPPESESNNSTPPPESRLRMTLRRVRRNGRLSIHRSDSSESPPPTEHTDRATTSAAERLSPKYNTSVARLMNETNESELESSCSTESSVWPAPDTLGTPDSGVGTFAGSSTRNSQPRADEVSDDPEYQAAKFRQRVKKARRNYRNHMDSDSN</sequence>
<reference evidence="5" key="1">
    <citation type="submission" date="2021-04" db="EMBL/GenBank/DDBJ databases">
        <authorList>
            <person name="Tunstrom K."/>
        </authorList>
    </citation>
    <scope>NUCLEOTIDE SEQUENCE</scope>
</reference>
<protein>
    <submittedName>
        <fullName evidence="5">(apollo) hypothetical protein</fullName>
    </submittedName>
</protein>
<feature type="repeat" description="WD" evidence="3">
    <location>
        <begin position="42"/>
        <end position="74"/>
    </location>
</feature>
<feature type="compositionally biased region" description="Basic residues" evidence="4">
    <location>
        <begin position="523"/>
        <end position="536"/>
    </location>
</feature>
<dbReference type="Proteomes" id="UP000691718">
    <property type="component" value="Unassembled WGS sequence"/>
</dbReference>
<dbReference type="GO" id="GO:0005737">
    <property type="term" value="C:cytoplasm"/>
    <property type="evidence" value="ECO:0007669"/>
    <property type="project" value="TreeGrafter"/>
</dbReference>
<evidence type="ECO:0000256" key="2">
    <source>
        <dbReference type="ARBA" id="ARBA00022737"/>
    </source>
</evidence>
<proteinExistence type="predicted"/>
<feature type="compositionally biased region" description="Polar residues" evidence="4">
    <location>
        <begin position="835"/>
        <end position="844"/>
    </location>
</feature>
<feature type="compositionally biased region" description="Polar residues" evidence="4">
    <location>
        <begin position="694"/>
        <end position="708"/>
    </location>
</feature>
<feature type="region of interest" description="Disordered" evidence="4">
    <location>
        <begin position="679"/>
        <end position="857"/>
    </location>
</feature>
<keyword evidence="6" id="KW-1185">Reference proteome</keyword>
<feature type="compositionally biased region" description="Basic residues" evidence="4">
    <location>
        <begin position="748"/>
        <end position="761"/>
    </location>
</feature>
<dbReference type="EMBL" id="CAJQZP010000288">
    <property type="protein sequence ID" value="CAG4954262.1"/>
    <property type="molecule type" value="Genomic_DNA"/>
</dbReference>
<dbReference type="Pfam" id="PF00400">
    <property type="entry name" value="WD40"/>
    <property type="match status" value="2"/>
</dbReference>
<comment type="caution">
    <text evidence="5">The sequence shown here is derived from an EMBL/GenBank/DDBJ whole genome shotgun (WGS) entry which is preliminary data.</text>
</comment>
<dbReference type="InterPro" id="IPR001680">
    <property type="entry name" value="WD40_rpt"/>
</dbReference>
<dbReference type="InterPro" id="IPR045151">
    <property type="entry name" value="DCAF8"/>
</dbReference>
<evidence type="ECO:0000256" key="1">
    <source>
        <dbReference type="ARBA" id="ARBA00022574"/>
    </source>
</evidence>
<dbReference type="OrthoDB" id="5573735at2759"/>
<evidence type="ECO:0000256" key="3">
    <source>
        <dbReference type="PROSITE-ProRule" id="PRU00221"/>
    </source>
</evidence>
<feature type="compositionally biased region" description="Polar residues" evidence="4">
    <location>
        <begin position="462"/>
        <end position="474"/>
    </location>
</feature>
<evidence type="ECO:0000313" key="5">
    <source>
        <dbReference type="EMBL" id="CAG4954262.1"/>
    </source>
</evidence>
<dbReference type="PROSITE" id="PS50294">
    <property type="entry name" value="WD_REPEATS_REGION"/>
    <property type="match status" value="2"/>
</dbReference>
<dbReference type="PROSITE" id="PS50082">
    <property type="entry name" value="WD_REPEATS_2"/>
    <property type="match status" value="2"/>
</dbReference>
<dbReference type="GO" id="GO:0080008">
    <property type="term" value="C:Cul4-RING E3 ubiquitin ligase complex"/>
    <property type="evidence" value="ECO:0007669"/>
    <property type="project" value="TreeGrafter"/>
</dbReference>
<feature type="repeat" description="WD" evidence="3">
    <location>
        <begin position="319"/>
        <end position="351"/>
    </location>
</feature>
<name>A0A8S3WDE0_PARAO</name>
<feature type="region of interest" description="Disordered" evidence="4">
    <location>
        <begin position="426"/>
        <end position="538"/>
    </location>
</feature>
<dbReference type="PANTHER" id="PTHR15574:SF43">
    <property type="entry name" value="DDB1- AND CUL4-ASSOCIATED FACTOR 5"/>
    <property type="match status" value="1"/>
</dbReference>
<feature type="compositionally biased region" description="Low complexity" evidence="4">
    <location>
        <begin position="432"/>
        <end position="441"/>
    </location>
</feature>
<keyword evidence="2" id="KW-0677">Repeat</keyword>
<gene>
    <name evidence="5" type="ORF">PAPOLLO_LOCUS5077</name>
</gene>
<evidence type="ECO:0000313" key="6">
    <source>
        <dbReference type="Proteomes" id="UP000691718"/>
    </source>
</evidence>
<feature type="compositionally biased region" description="Basic residues" evidence="4">
    <location>
        <begin position="491"/>
        <end position="512"/>
    </location>
</feature>
<dbReference type="PANTHER" id="PTHR15574">
    <property type="entry name" value="WD REPEAT DOMAIN-CONTAINING FAMILY"/>
    <property type="match status" value="1"/>
</dbReference>
<organism evidence="5 6">
    <name type="scientific">Parnassius apollo</name>
    <name type="common">Apollo butterfly</name>
    <name type="synonym">Papilio apollo</name>
    <dbReference type="NCBI Taxonomy" id="110799"/>
    <lineage>
        <taxon>Eukaryota</taxon>
        <taxon>Metazoa</taxon>
        <taxon>Ecdysozoa</taxon>
        <taxon>Arthropoda</taxon>
        <taxon>Hexapoda</taxon>
        <taxon>Insecta</taxon>
        <taxon>Pterygota</taxon>
        <taxon>Neoptera</taxon>
        <taxon>Endopterygota</taxon>
        <taxon>Lepidoptera</taxon>
        <taxon>Glossata</taxon>
        <taxon>Ditrysia</taxon>
        <taxon>Papilionoidea</taxon>
        <taxon>Papilionidae</taxon>
        <taxon>Parnassiinae</taxon>
        <taxon>Parnassini</taxon>
        <taxon>Parnassius</taxon>
        <taxon>Parnassius</taxon>
    </lineage>
</organism>
<keyword evidence="1 3" id="KW-0853">WD repeat</keyword>
<dbReference type="AlphaFoldDB" id="A0A8S3WDE0"/>
<dbReference type="GO" id="GO:0045717">
    <property type="term" value="P:negative regulation of fatty acid biosynthetic process"/>
    <property type="evidence" value="ECO:0007669"/>
    <property type="project" value="TreeGrafter"/>
</dbReference>
<evidence type="ECO:0000256" key="4">
    <source>
        <dbReference type="SAM" id="MobiDB-lite"/>
    </source>
</evidence>
<dbReference type="SMART" id="SM00320">
    <property type="entry name" value="WD40"/>
    <property type="match status" value="6"/>
</dbReference>